<keyword evidence="2" id="KW-1185">Reference proteome</keyword>
<gene>
    <name evidence="1" type="ORF">BC781_102727</name>
</gene>
<evidence type="ECO:0000313" key="1">
    <source>
        <dbReference type="EMBL" id="PWJ43178.1"/>
    </source>
</evidence>
<dbReference type="RefSeq" id="WP_109617503.1">
    <property type="nucleotide sequence ID" value="NZ_QGDO01000002.1"/>
</dbReference>
<accession>A0A315ZED6</accession>
<dbReference type="AlphaFoldDB" id="A0A315ZED6"/>
<name>A0A315ZED6_SEDFL</name>
<protein>
    <submittedName>
        <fullName evidence="1">Uncharacterized protein</fullName>
    </submittedName>
</protein>
<dbReference type="OrthoDB" id="975289at2"/>
<sequence>MQKETLNYILESVETQSYFSYQQDDYVRQLFIEALKQKDISKSELKQSQYAFLLNKPNFRKITAQSGGKAYSLSQLDGIDTLSHKAFSLSFGRWGKEIKHRNRSYYQTSCPSENLVLQLNFDLAHDLLYHKLFNVKEEGHPFTWDCHPISEKHKTMAWARIDLCLETEEAFIEEVQNDWLREAFEVHTIIKARTEKRRKSHWINDYTDLNSFEKYMEFLKPYQKLWSEAILMASLDFLLNTVGIQKVFYHSYESGNHFKQLRWSKPPKSLYTQLPKRFGFQKTKEMPQFWQNEHYLKKKIRTFEGELYCFDFRL</sequence>
<dbReference type="EMBL" id="QGDO01000002">
    <property type="protein sequence ID" value="PWJ43178.1"/>
    <property type="molecule type" value="Genomic_DNA"/>
</dbReference>
<evidence type="ECO:0000313" key="2">
    <source>
        <dbReference type="Proteomes" id="UP000245535"/>
    </source>
</evidence>
<reference evidence="1 2" key="1">
    <citation type="submission" date="2018-03" db="EMBL/GenBank/DDBJ databases">
        <title>Genomic Encyclopedia of Archaeal and Bacterial Type Strains, Phase II (KMG-II): from individual species to whole genera.</title>
        <authorList>
            <person name="Goeker M."/>
        </authorList>
    </citation>
    <scope>NUCLEOTIDE SEQUENCE [LARGE SCALE GENOMIC DNA]</scope>
    <source>
        <strain evidence="1 2">DSM 28229</strain>
    </source>
</reference>
<dbReference type="Proteomes" id="UP000245535">
    <property type="component" value="Unassembled WGS sequence"/>
</dbReference>
<proteinExistence type="predicted"/>
<organism evidence="1 2">
    <name type="scientific">Sediminitomix flava</name>
    <dbReference type="NCBI Taxonomy" id="379075"/>
    <lineage>
        <taxon>Bacteria</taxon>
        <taxon>Pseudomonadati</taxon>
        <taxon>Bacteroidota</taxon>
        <taxon>Cytophagia</taxon>
        <taxon>Cytophagales</taxon>
        <taxon>Flammeovirgaceae</taxon>
        <taxon>Sediminitomix</taxon>
    </lineage>
</organism>
<comment type="caution">
    <text evidence="1">The sequence shown here is derived from an EMBL/GenBank/DDBJ whole genome shotgun (WGS) entry which is preliminary data.</text>
</comment>